<protein>
    <recommendedName>
        <fullName evidence="2">non-specific serine/threonine protein kinase</fullName>
        <ecNumber evidence="2">2.7.11.1</ecNumber>
    </recommendedName>
</protein>
<dbReference type="InterPro" id="IPR009091">
    <property type="entry name" value="RCC1/BLIP-II"/>
</dbReference>
<evidence type="ECO:0000313" key="24">
    <source>
        <dbReference type="Proteomes" id="UP000825729"/>
    </source>
</evidence>
<evidence type="ECO:0000256" key="18">
    <source>
        <dbReference type="PROSITE-ProRule" id="PRU10141"/>
    </source>
</evidence>
<dbReference type="SUPFAM" id="SSF56112">
    <property type="entry name" value="Protein kinase-like (PK-like)"/>
    <property type="match status" value="1"/>
</dbReference>
<evidence type="ECO:0000256" key="10">
    <source>
        <dbReference type="ARBA" id="ARBA00022989"/>
    </source>
</evidence>
<evidence type="ECO:0000259" key="22">
    <source>
        <dbReference type="PROSITE" id="PS50050"/>
    </source>
</evidence>
<evidence type="ECO:0000256" key="9">
    <source>
        <dbReference type="ARBA" id="ARBA00022840"/>
    </source>
</evidence>
<reference evidence="23 24" key="1">
    <citation type="submission" date="2021-07" db="EMBL/GenBank/DDBJ databases">
        <title>The Aristolochia fimbriata genome: insights into angiosperm evolution, floral development and chemical biosynthesis.</title>
        <authorList>
            <person name="Jiao Y."/>
        </authorList>
    </citation>
    <scope>NUCLEOTIDE SEQUENCE [LARGE SCALE GENOMIC DNA]</scope>
    <source>
        <strain evidence="23">IBCAS-2021</strain>
        <tissue evidence="23">Leaf</tissue>
    </source>
</reference>
<evidence type="ECO:0000256" key="5">
    <source>
        <dbReference type="ARBA" id="ARBA00022692"/>
    </source>
</evidence>
<keyword evidence="7 18" id="KW-0547">Nucleotide-binding</keyword>
<dbReference type="Gene3D" id="3.30.200.20">
    <property type="entry name" value="Phosphorylase Kinase, domain 1"/>
    <property type="match status" value="1"/>
</dbReference>
<evidence type="ECO:0000256" key="3">
    <source>
        <dbReference type="ARBA" id="ARBA00022527"/>
    </source>
</evidence>
<keyword evidence="9 18" id="KW-0067">ATP-binding</keyword>
<feature type="region of interest" description="Disordered" evidence="19">
    <location>
        <begin position="16"/>
        <end position="74"/>
    </location>
</feature>
<evidence type="ECO:0000256" key="15">
    <source>
        <dbReference type="ARBA" id="ARBA00047899"/>
    </source>
</evidence>
<dbReference type="EMBL" id="JAINDJ010000005">
    <property type="protein sequence ID" value="KAG9445555.1"/>
    <property type="molecule type" value="Genomic_DNA"/>
</dbReference>
<evidence type="ECO:0000256" key="6">
    <source>
        <dbReference type="ARBA" id="ARBA00022729"/>
    </source>
</evidence>
<dbReference type="Proteomes" id="UP000825729">
    <property type="component" value="Unassembled WGS sequence"/>
</dbReference>
<evidence type="ECO:0000256" key="20">
    <source>
        <dbReference type="SAM" id="Phobius"/>
    </source>
</evidence>
<feature type="domain" description="Protein kinase" evidence="21">
    <location>
        <begin position="594"/>
        <end position="867"/>
    </location>
</feature>
<sequence>MTCVIAKNESINVGVGSPSGLLLGDLATQKSEKKKGRPAGSTNQRSHSPSSLPSSVPSRRGRPSTTGDSNVGFAQSGTMRSAEIRSASLRLFLLSFPLLSLAAVANAYGSEGPIAAAFGGQRGFFCAIEASGNQELLCWSKNGSSLSATLAFDSLPPMASLSGGEGFMCGLHALSSKPFCWRSGNSDTSLVPAMFRDTQYSHIASGRNHVCAVRGSYFLKSEQGGNFPDVDCWVVGAKMAVSGSYDPPQMNFTVGKIVAGDGFSCGEVKGGGFVCWGPSSSILGLPSPSETTFGALSSGRNSLCGISRATREAKCWGEIAATGNSPLPGTRFVSLTAGSRHFCGIREVDHGIECWGSFNASSVPRSSGFLAISASESTTCGVREEDLILDCWGEAAAQSSNFNPPLQLSSPGICTEGRCSDGEFSFNASVLNVPDLVSLCIRRDLQVCAPCGTNCSDGFFPSSACSAHANRVCTPCSLCQNSSCWDTCGLPSVEPEEAKQKQQLVKKLVIALAATVFGCFLLVLIGWCFIPRLIVARREKGAGSQRTFCVGSVEQDPHDQNHEMKDVPISQLVPDLAAAQVFRLSELKDATNGFKEINELGRGSYGFVYKASLADGRQVAVKRANAATIIHSNSRDFEAELEILCKIRHANLVNLLGYCADMGERLLVYEFMPHGTLHDHLHGGGLSALNWNLRLRVWMQASRGLQYLHKEAVPSIVHRNIKTSNILLDADWGARLADFGLSSSNDRMRAEEMVYLDPEYLKTQSFTEKSDVYSFGVVLLEILSGRKAYDKDCDPPSIVDWGVPLIRQGKAAALIDRNVELPRNVEPLLRLAEIAELAVRENPRERPLTCDLALWSDQVVSSTVAFLAR</sequence>
<keyword evidence="3" id="KW-0723">Serine/threonine-protein kinase</keyword>
<evidence type="ECO:0000256" key="16">
    <source>
        <dbReference type="ARBA" id="ARBA00048679"/>
    </source>
</evidence>
<gene>
    <name evidence="23" type="ORF">H6P81_011683</name>
</gene>
<evidence type="ECO:0000256" key="17">
    <source>
        <dbReference type="PROSITE-ProRule" id="PRU00206"/>
    </source>
</evidence>
<proteinExistence type="predicted"/>
<feature type="compositionally biased region" description="Low complexity" evidence="19">
    <location>
        <begin position="45"/>
        <end position="58"/>
    </location>
</feature>
<keyword evidence="6" id="KW-0732">Signal</keyword>
<dbReference type="InterPro" id="IPR000719">
    <property type="entry name" value="Prot_kinase_dom"/>
</dbReference>
<dbReference type="GO" id="GO:0016020">
    <property type="term" value="C:membrane"/>
    <property type="evidence" value="ECO:0007669"/>
    <property type="project" value="UniProtKB-SubCell"/>
</dbReference>
<evidence type="ECO:0000256" key="8">
    <source>
        <dbReference type="ARBA" id="ARBA00022777"/>
    </source>
</evidence>
<evidence type="ECO:0000256" key="19">
    <source>
        <dbReference type="SAM" id="MobiDB-lite"/>
    </source>
</evidence>
<keyword evidence="5 20" id="KW-0812">Transmembrane</keyword>
<feature type="binding site" evidence="18">
    <location>
        <position position="622"/>
    </location>
    <ligand>
        <name>ATP</name>
        <dbReference type="ChEBI" id="CHEBI:30616"/>
    </ligand>
</feature>
<dbReference type="InterPro" id="IPR017441">
    <property type="entry name" value="Protein_kinase_ATP_BS"/>
</dbReference>
<comment type="caution">
    <text evidence="23">The sequence shown here is derived from an EMBL/GenBank/DDBJ whole genome shotgun (WGS) entry which is preliminary data.</text>
</comment>
<dbReference type="Gene3D" id="2.130.10.30">
    <property type="entry name" value="Regulator of chromosome condensation 1/beta-lactamase-inhibitor protein II"/>
    <property type="match status" value="1"/>
</dbReference>
<dbReference type="GO" id="GO:0005524">
    <property type="term" value="F:ATP binding"/>
    <property type="evidence" value="ECO:0007669"/>
    <property type="project" value="UniProtKB-UniRule"/>
</dbReference>
<feature type="compositionally biased region" description="Low complexity" evidence="19">
    <location>
        <begin position="16"/>
        <end position="26"/>
    </location>
</feature>
<dbReference type="PROSITE" id="PS00107">
    <property type="entry name" value="PROTEIN_KINASE_ATP"/>
    <property type="match status" value="1"/>
</dbReference>
<dbReference type="GO" id="GO:0004674">
    <property type="term" value="F:protein serine/threonine kinase activity"/>
    <property type="evidence" value="ECO:0007669"/>
    <property type="project" value="UniProtKB-KW"/>
</dbReference>
<evidence type="ECO:0000256" key="14">
    <source>
        <dbReference type="ARBA" id="ARBA00023180"/>
    </source>
</evidence>
<name>A0AAV7EBS2_ARIFI</name>
<keyword evidence="4" id="KW-0808">Transferase</keyword>
<dbReference type="PANTHER" id="PTHR47460">
    <property type="entry name" value="SERINE/THREONINE-PROTEIN KINASE-LIKE PROTEIN ACR4"/>
    <property type="match status" value="1"/>
</dbReference>
<dbReference type="PANTHER" id="PTHR47460:SF1">
    <property type="entry name" value="SERINE_THREONINE-PROTEIN KINASE-LIKE PROTEIN ACR4"/>
    <property type="match status" value="1"/>
</dbReference>
<dbReference type="Gene3D" id="1.10.510.10">
    <property type="entry name" value="Transferase(Phosphotransferase) domain 1"/>
    <property type="match status" value="1"/>
</dbReference>
<dbReference type="PROSITE" id="PS50050">
    <property type="entry name" value="TNFR_NGFR_2"/>
    <property type="match status" value="1"/>
</dbReference>
<dbReference type="InterPro" id="IPR001245">
    <property type="entry name" value="Ser-Thr/Tyr_kinase_cat_dom"/>
</dbReference>
<dbReference type="EC" id="2.7.11.1" evidence="2"/>
<feature type="compositionally biased region" description="Polar residues" evidence="19">
    <location>
        <begin position="65"/>
        <end position="74"/>
    </location>
</feature>
<keyword evidence="14" id="KW-0325">Glycoprotein</keyword>
<evidence type="ECO:0000256" key="13">
    <source>
        <dbReference type="ARBA" id="ARBA00023170"/>
    </source>
</evidence>
<dbReference type="SUPFAM" id="SSF50985">
    <property type="entry name" value="RCC1/BLIP-II"/>
    <property type="match status" value="1"/>
</dbReference>
<feature type="transmembrane region" description="Helical" evidence="20">
    <location>
        <begin position="508"/>
        <end position="530"/>
    </location>
</feature>
<evidence type="ECO:0000256" key="1">
    <source>
        <dbReference type="ARBA" id="ARBA00004479"/>
    </source>
</evidence>
<accession>A0AAV7EBS2</accession>
<keyword evidence="13" id="KW-0675">Receptor</keyword>
<evidence type="ECO:0000256" key="12">
    <source>
        <dbReference type="ARBA" id="ARBA00023157"/>
    </source>
</evidence>
<keyword evidence="12 17" id="KW-1015">Disulfide bond</keyword>
<comment type="catalytic activity">
    <reaction evidence="15">
        <text>L-threonyl-[protein] + ATP = O-phospho-L-threonyl-[protein] + ADP + H(+)</text>
        <dbReference type="Rhea" id="RHEA:46608"/>
        <dbReference type="Rhea" id="RHEA-COMP:11060"/>
        <dbReference type="Rhea" id="RHEA-COMP:11605"/>
        <dbReference type="ChEBI" id="CHEBI:15378"/>
        <dbReference type="ChEBI" id="CHEBI:30013"/>
        <dbReference type="ChEBI" id="CHEBI:30616"/>
        <dbReference type="ChEBI" id="CHEBI:61977"/>
        <dbReference type="ChEBI" id="CHEBI:456216"/>
        <dbReference type="EC" id="2.7.11.1"/>
    </reaction>
</comment>
<feature type="disulfide bond" evidence="17">
    <location>
        <begin position="455"/>
        <end position="473"/>
    </location>
</feature>
<dbReference type="InterPro" id="IPR011009">
    <property type="entry name" value="Kinase-like_dom_sf"/>
</dbReference>
<evidence type="ECO:0000313" key="23">
    <source>
        <dbReference type="EMBL" id="KAG9445555.1"/>
    </source>
</evidence>
<comment type="subcellular location">
    <subcellularLocation>
        <location evidence="1">Membrane</location>
        <topology evidence="1">Single-pass type I membrane protein</topology>
    </subcellularLocation>
</comment>
<keyword evidence="8" id="KW-0418">Kinase</keyword>
<feature type="repeat" description="TNFR-Cys" evidence="17">
    <location>
        <begin position="418"/>
        <end position="473"/>
    </location>
</feature>
<comment type="catalytic activity">
    <reaction evidence="16">
        <text>L-seryl-[protein] + ATP = O-phospho-L-seryl-[protein] + ADP + H(+)</text>
        <dbReference type="Rhea" id="RHEA:17989"/>
        <dbReference type="Rhea" id="RHEA-COMP:9863"/>
        <dbReference type="Rhea" id="RHEA-COMP:11604"/>
        <dbReference type="ChEBI" id="CHEBI:15378"/>
        <dbReference type="ChEBI" id="CHEBI:29999"/>
        <dbReference type="ChEBI" id="CHEBI:30616"/>
        <dbReference type="ChEBI" id="CHEBI:83421"/>
        <dbReference type="ChEBI" id="CHEBI:456216"/>
        <dbReference type="EC" id="2.7.11.1"/>
    </reaction>
</comment>
<comment type="caution">
    <text evidence="17">Lacks conserved residue(s) required for the propagation of feature annotation.</text>
</comment>
<dbReference type="Pfam" id="PF07714">
    <property type="entry name" value="PK_Tyr_Ser-Thr"/>
    <property type="match status" value="1"/>
</dbReference>
<organism evidence="23 24">
    <name type="scientific">Aristolochia fimbriata</name>
    <name type="common">White veined hardy Dutchman's pipe vine</name>
    <dbReference type="NCBI Taxonomy" id="158543"/>
    <lineage>
        <taxon>Eukaryota</taxon>
        <taxon>Viridiplantae</taxon>
        <taxon>Streptophyta</taxon>
        <taxon>Embryophyta</taxon>
        <taxon>Tracheophyta</taxon>
        <taxon>Spermatophyta</taxon>
        <taxon>Magnoliopsida</taxon>
        <taxon>Magnoliidae</taxon>
        <taxon>Piperales</taxon>
        <taxon>Aristolochiaceae</taxon>
        <taxon>Aristolochia</taxon>
    </lineage>
</organism>
<evidence type="ECO:0000256" key="4">
    <source>
        <dbReference type="ARBA" id="ARBA00022679"/>
    </source>
</evidence>
<dbReference type="FunFam" id="3.30.200.20:FF:000357">
    <property type="entry name" value="serine/threonine-protein kinase-like protein CCR1"/>
    <property type="match status" value="1"/>
</dbReference>
<evidence type="ECO:0000259" key="21">
    <source>
        <dbReference type="PROSITE" id="PS50011"/>
    </source>
</evidence>
<evidence type="ECO:0000256" key="7">
    <source>
        <dbReference type="ARBA" id="ARBA00022741"/>
    </source>
</evidence>
<dbReference type="AlphaFoldDB" id="A0AAV7EBS2"/>
<evidence type="ECO:0000256" key="2">
    <source>
        <dbReference type="ARBA" id="ARBA00012513"/>
    </source>
</evidence>
<keyword evidence="10 20" id="KW-1133">Transmembrane helix</keyword>
<keyword evidence="11 20" id="KW-0472">Membrane</keyword>
<evidence type="ECO:0000256" key="11">
    <source>
        <dbReference type="ARBA" id="ARBA00023136"/>
    </source>
</evidence>
<keyword evidence="24" id="KW-1185">Reference proteome</keyword>
<feature type="domain" description="TNFR-Cys" evidence="22">
    <location>
        <begin position="418"/>
        <end position="473"/>
    </location>
</feature>
<dbReference type="InterPro" id="IPR001368">
    <property type="entry name" value="TNFR/NGFR_Cys_rich_reg"/>
</dbReference>
<dbReference type="FunFam" id="1.10.510.10:FF:000940">
    <property type="entry name" value="Serine/threonine-protein kinase-like protein CCR1"/>
    <property type="match status" value="1"/>
</dbReference>
<dbReference type="PROSITE" id="PS50011">
    <property type="entry name" value="PROTEIN_KINASE_DOM"/>
    <property type="match status" value="1"/>
</dbReference>